<organism evidence="1 2">
    <name type="scientific">Entomophthora muscae</name>
    <dbReference type="NCBI Taxonomy" id="34485"/>
    <lineage>
        <taxon>Eukaryota</taxon>
        <taxon>Fungi</taxon>
        <taxon>Fungi incertae sedis</taxon>
        <taxon>Zoopagomycota</taxon>
        <taxon>Entomophthoromycotina</taxon>
        <taxon>Entomophthoromycetes</taxon>
        <taxon>Entomophthorales</taxon>
        <taxon>Entomophthoraceae</taxon>
        <taxon>Entomophthora</taxon>
    </lineage>
</organism>
<dbReference type="EMBL" id="QTSX02005793">
    <property type="protein sequence ID" value="KAJ9057458.1"/>
    <property type="molecule type" value="Genomic_DNA"/>
</dbReference>
<evidence type="ECO:0000313" key="1">
    <source>
        <dbReference type="EMBL" id="KAJ9057458.1"/>
    </source>
</evidence>
<evidence type="ECO:0000313" key="2">
    <source>
        <dbReference type="Proteomes" id="UP001165960"/>
    </source>
</evidence>
<comment type="caution">
    <text evidence="1">The sequence shown here is derived from an EMBL/GenBank/DDBJ whole genome shotgun (WGS) entry which is preliminary data.</text>
</comment>
<protein>
    <submittedName>
        <fullName evidence="1">Uncharacterized protein</fullName>
    </submittedName>
</protein>
<reference evidence="1" key="1">
    <citation type="submission" date="2022-04" db="EMBL/GenBank/DDBJ databases">
        <title>Genome of the entomopathogenic fungus Entomophthora muscae.</title>
        <authorList>
            <person name="Elya C."/>
            <person name="Lovett B.R."/>
            <person name="Lee E."/>
            <person name="Macias A.M."/>
            <person name="Hajek A.E."/>
            <person name="De Bivort B.L."/>
            <person name="Kasson M.T."/>
            <person name="De Fine Licht H.H."/>
            <person name="Stajich J.E."/>
        </authorList>
    </citation>
    <scope>NUCLEOTIDE SEQUENCE</scope>
    <source>
        <strain evidence="1">Berkeley</strain>
    </source>
</reference>
<name>A0ACC2S5C7_9FUNG</name>
<sequence length="342" mass="38649">MEETVYENSPMDISYASSSKEMINQPIIDNDYLNTPMDISILGSPEIFTNTLMDEFNTPMKCHVIIYDIIKTKMENNNYQSQQSGITTNKKELLDIQGISINQVFEQTKVTISLADLLRKSPKLRQKAHKTVLSLIPMKKEELCLAGIGVPRTEAAVNNHMTHVILDGGAYSNLITAKFLESLPNVRITSSDAIFLMADGSEKYSLGKAAGLKLWIGGAEISIDAAIFDHHKYMLLLGRETMTQLGITTQYIGNKWTIEHNNQKVQLHITFNSPQITKLLCKPIETDINKNEWLTNDKREKLIEVVSQFNKKIIRDCNDLPKASGFEHKINTEDKAYIIKVL</sequence>
<gene>
    <name evidence="1" type="ORF">DSO57_1022518</name>
</gene>
<accession>A0ACC2S5C7</accession>
<keyword evidence="2" id="KW-1185">Reference proteome</keyword>
<dbReference type="Proteomes" id="UP001165960">
    <property type="component" value="Unassembled WGS sequence"/>
</dbReference>
<proteinExistence type="predicted"/>